<dbReference type="AlphaFoldDB" id="A0A2T1C1K1"/>
<dbReference type="Proteomes" id="UP000238762">
    <property type="component" value="Unassembled WGS sequence"/>
</dbReference>
<keyword evidence="2" id="KW-1185">Reference proteome</keyword>
<gene>
    <name evidence="1" type="ORF">C7B64_14565</name>
</gene>
<evidence type="ECO:0000313" key="1">
    <source>
        <dbReference type="EMBL" id="PSB02149.1"/>
    </source>
</evidence>
<reference evidence="1 2" key="2">
    <citation type="submission" date="2018-03" db="EMBL/GenBank/DDBJ databases">
        <title>The ancient ancestry and fast evolution of plastids.</title>
        <authorList>
            <person name="Moore K.R."/>
            <person name="Magnabosco C."/>
            <person name="Momper L."/>
            <person name="Gold D.A."/>
            <person name="Bosak T."/>
            <person name="Fournier G.P."/>
        </authorList>
    </citation>
    <scope>NUCLEOTIDE SEQUENCE [LARGE SCALE GENOMIC DNA]</scope>
    <source>
        <strain evidence="1 2">CCAP 1448/3</strain>
    </source>
</reference>
<organism evidence="1 2">
    <name type="scientific">Merismopedia glauca CCAP 1448/3</name>
    <dbReference type="NCBI Taxonomy" id="1296344"/>
    <lineage>
        <taxon>Bacteria</taxon>
        <taxon>Bacillati</taxon>
        <taxon>Cyanobacteriota</taxon>
        <taxon>Cyanophyceae</taxon>
        <taxon>Synechococcales</taxon>
        <taxon>Merismopediaceae</taxon>
        <taxon>Merismopedia</taxon>
    </lineage>
</organism>
<name>A0A2T1C1K1_9CYAN</name>
<evidence type="ECO:0000313" key="2">
    <source>
        <dbReference type="Proteomes" id="UP000238762"/>
    </source>
</evidence>
<sequence length="82" mass="9630">MTFNNWYYLSKDAVEIAVPQLLLEQKLKGNELGLREANVEVLLKMMTEVYREASNSFSVINFISQTVKKMFLYIMIFVLVQF</sequence>
<protein>
    <submittedName>
        <fullName evidence="1">Uncharacterized protein</fullName>
    </submittedName>
</protein>
<reference evidence="1 2" key="1">
    <citation type="submission" date="2018-02" db="EMBL/GenBank/DDBJ databases">
        <authorList>
            <person name="Cohen D.B."/>
            <person name="Kent A.D."/>
        </authorList>
    </citation>
    <scope>NUCLEOTIDE SEQUENCE [LARGE SCALE GENOMIC DNA]</scope>
    <source>
        <strain evidence="1 2">CCAP 1448/3</strain>
    </source>
</reference>
<accession>A0A2T1C1K1</accession>
<comment type="caution">
    <text evidence="1">The sequence shown here is derived from an EMBL/GenBank/DDBJ whole genome shotgun (WGS) entry which is preliminary data.</text>
</comment>
<dbReference type="RefSeq" id="WP_106289391.1">
    <property type="nucleotide sequence ID" value="NZ_CAWNTC010000094.1"/>
</dbReference>
<dbReference type="EMBL" id="PVWJ01000071">
    <property type="protein sequence ID" value="PSB02149.1"/>
    <property type="molecule type" value="Genomic_DNA"/>
</dbReference>
<proteinExistence type="predicted"/>